<dbReference type="GO" id="GO:0046872">
    <property type="term" value="F:metal ion binding"/>
    <property type="evidence" value="ECO:0007669"/>
    <property type="project" value="UniProtKB-KW"/>
</dbReference>
<keyword evidence="3" id="KW-0862">Zinc</keyword>
<dbReference type="AlphaFoldDB" id="A0A816IM14"/>
<dbReference type="InterPro" id="IPR002219">
    <property type="entry name" value="PKC_DAG/PE"/>
</dbReference>
<feature type="domain" description="Phorbol-ester/DAG-type" evidence="4">
    <location>
        <begin position="50"/>
        <end position="103"/>
    </location>
</feature>
<name>A0A816IM14_BRANA</name>
<accession>A0A816IM14</accession>
<reference evidence="5" key="1">
    <citation type="submission" date="2021-01" db="EMBL/GenBank/DDBJ databases">
        <authorList>
            <consortium name="Genoscope - CEA"/>
            <person name="William W."/>
        </authorList>
    </citation>
    <scope>NUCLEOTIDE SEQUENCE</scope>
</reference>
<keyword evidence="2" id="KW-0677">Repeat</keyword>
<dbReference type="PANTHER" id="PTHR32410">
    <property type="entry name" value="CYSTEINE/HISTIDINE-RICH C1 DOMAIN FAMILY PROTEIN"/>
    <property type="match status" value="1"/>
</dbReference>
<evidence type="ECO:0000256" key="2">
    <source>
        <dbReference type="ARBA" id="ARBA00022737"/>
    </source>
</evidence>
<dbReference type="PROSITE" id="PS50081">
    <property type="entry name" value="ZF_DAG_PE_2"/>
    <property type="match status" value="1"/>
</dbReference>
<dbReference type="Pfam" id="PF03107">
    <property type="entry name" value="C1_2"/>
    <property type="match status" value="1"/>
</dbReference>
<dbReference type="Proteomes" id="UP001295469">
    <property type="component" value="Chromosome C03"/>
</dbReference>
<dbReference type="InterPro" id="IPR053192">
    <property type="entry name" value="Vacuole_Formation_Reg"/>
</dbReference>
<evidence type="ECO:0000313" key="5">
    <source>
        <dbReference type="EMBL" id="CAF1709426.1"/>
    </source>
</evidence>
<dbReference type="PANTHER" id="PTHR32410:SF160">
    <property type="entry name" value="CYSTEINE_HISTIDINE-RICH C1 DOMAIN FAMILY PROTEIN"/>
    <property type="match status" value="1"/>
</dbReference>
<organism evidence="5">
    <name type="scientific">Brassica napus</name>
    <name type="common">Rape</name>
    <dbReference type="NCBI Taxonomy" id="3708"/>
    <lineage>
        <taxon>Eukaryota</taxon>
        <taxon>Viridiplantae</taxon>
        <taxon>Streptophyta</taxon>
        <taxon>Embryophyta</taxon>
        <taxon>Tracheophyta</taxon>
        <taxon>Spermatophyta</taxon>
        <taxon>Magnoliopsida</taxon>
        <taxon>eudicotyledons</taxon>
        <taxon>Gunneridae</taxon>
        <taxon>Pentapetalae</taxon>
        <taxon>rosids</taxon>
        <taxon>malvids</taxon>
        <taxon>Brassicales</taxon>
        <taxon>Brassicaceae</taxon>
        <taxon>Brassiceae</taxon>
        <taxon>Brassica</taxon>
    </lineage>
</organism>
<evidence type="ECO:0000256" key="1">
    <source>
        <dbReference type="ARBA" id="ARBA00022723"/>
    </source>
</evidence>
<evidence type="ECO:0000256" key="3">
    <source>
        <dbReference type="ARBA" id="ARBA00022833"/>
    </source>
</evidence>
<dbReference type="InterPro" id="IPR046349">
    <property type="entry name" value="C1-like_sf"/>
</dbReference>
<protein>
    <submittedName>
        <fullName evidence="5">(rape) hypothetical protein</fullName>
    </submittedName>
</protein>
<proteinExistence type="predicted"/>
<gene>
    <name evidence="5" type="ORF">DARMORV10_C03P74320.1</name>
</gene>
<sequence>MKDLTHVMSFKNVYAILYGVNARFVENCFLIRQSLIIVVYVNPIFTKIHEHSLTYIRRKLSVRCDACGFVVTPDVFDMFGCLQCDFFVHRSCVLLPRVIKLACHSHYYLSHVFHILDDEAECGVCKGRF</sequence>
<dbReference type="InterPro" id="IPR004146">
    <property type="entry name" value="DC1"/>
</dbReference>
<dbReference type="SUPFAM" id="SSF57889">
    <property type="entry name" value="Cysteine-rich domain"/>
    <property type="match status" value="1"/>
</dbReference>
<keyword evidence="1" id="KW-0479">Metal-binding</keyword>
<evidence type="ECO:0000259" key="4">
    <source>
        <dbReference type="PROSITE" id="PS50081"/>
    </source>
</evidence>
<dbReference type="EMBL" id="HG994367">
    <property type="protein sequence ID" value="CAF1709426.1"/>
    <property type="molecule type" value="Genomic_DNA"/>
</dbReference>